<evidence type="ECO:0000313" key="3">
    <source>
        <dbReference type="Proteomes" id="UP000178023"/>
    </source>
</evidence>
<dbReference type="EMBL" id="MGJL01000011">
    <property type="protein sequence ID" value="OGN08098.1"/>
    <property type="molecule type" value="Genomic_DNA"/>
</dbReference>
<dbReference type="Proteomes" id="UP000178023">
    <property type="component" value="Unassembled WGS sequence"/>
</dbReference>
<accession>A0A1F8F658</accession>
<proteinExistence type="predicted"/>
<gene>
    <name evidence="2" type="ORF">A2750_01450</name>
</gene>
<keyword evidence="1" id="KW-0472">Membrane</keyword>
<name>A0A1F8F658_9BACT</name>
<evidence type="ECO:0000313" key="2">
    <source>
        <dbReference type="EMBL" id="OGN08098.1"/>
    </source>
</evidence>
<evidence type="ECO:0000256" key="1">
    <source>
        <dbReference type="SAM" id="Phobius"/>
    </source>
</evidence>
<organism evidence="2 3">
    <name type="scientific">Candidatus Yanofskybacteria bacterium RIFCSPHIGHO2_01_FULL_45_42</name>
    <dbReference type="NCBI Taxonomy" id="1802671"/>
    <lineage>
        <taxon>Bacteria</taxon>
        <taxon>Candidatus Yanofskyibacteriota</taxon>
    </lineage>
</organism>
<keyword evidence="1" id="KW-1133">Transmembrane helix</keyword>
<keyword evidence="1" id="KW-0812">Transmembrane</keyword>
<protein>
    <submittedName>
        <fullName evidence="2">Uncharacterized protein</fullName>
    </submittedName>
</protein>
<reference evidence="2 3" key="1">
    <citation type="journal article" date="2016" name="Nat. Commun.">
        <title>Thousands of microbial genomes shed light on interconnected biogeochemical processes in an aquifer system.</title>
        <authorList>
            <person name="Anantharaman K."/>
            <person name="Brown C.T."/>
            <person name="Hug L.A."/>
            <person name="Sharon I."/>
            <person name="Castelle C.J."/>
            <person name="Probst A.J."/>
            <person name="Thomas B.C."/>
            <person name="Singh A."/>
            <person name="Wilkins M.J."/>
            <person name="Karaoz U."/>
            <person name="Brodie E.L."/>
            <person name="Williams K.H."/>
            <person name="Hubbard S.S."/>
            <person name="Banfield J.F."/>
        </authorList>
    </citation>
    <scope>NUCLEOTIDE SEQUENCE [LARGE SCALE GENOMIC DNA]</scope>
</reference>
<sequence length="121" mass="13798">MTNEERPLPESAEAISKIEESTRAFRRELSQYAQGVAHRRHLDSVSANHVQEAQEYLYRPVLPLSLRSTVLELIGATWFGIALSKIGDLFGQQPFDWKVTFWIINTLFGLLFFTISKRSAG</sequence>
<comment type="caution">
    <text evidence="2">The sequence shown here is derived from an EMBL/GenBank/DDBJ whole genome shotgun (WGS) entry which is preliminary data.</text>
</comment>
<dbReference type="AlphaFoldDB" id="A0A1F8F658"/>
<feature type="transmembrane region" description="Helical" evidence="1">
    <location>
        <begin position="99"/>
        <end position="116"/>
    </location>
</feature>